<dbReference type="EMBL" id="CABPSK010000001">
    <property type="protein sequence ID" value="VVD73052.1"/>
    <property type="molecule type" value="Genomic_DNA"/>
</dbReference>
<dbReference type="RefSeq" id="WP_150678087.1">
    <property type="nucleotide sequence ID" value="NZ_CABPSK010000001.1"/>
</dbReference>
<dbReference type="InterPro" id="IPR025421">
    <property type="entry name" value="DUF4148"/>
</dbReference>
<evidence type="ECO:0000313" key="4">
    <source>
        <dbReference type="Proteomes" id="UP000366945"/>
    </source>
</evidence>
<evidence type="ECO:0000256" key="1">
    <source>
        <dbReference type="SAM" id="MobiDB-lite"/>
    </source>
</evidence>
<dbReference type="Proteomes" id="UP000366945">
    <property type="component" value="Unassembled WGS sequence"/>
</dbReference>
<accession>A0A5E4SE41</accession>
<dbReference type="AlphaFoldDB" id="A0A5E4SE41"/>
<evidence type="ECO:0000313" key="3">
    <source>
        <dbReference type="EMBL" id="VVD73052.1"/>
    </source>
</evidence>
<proteinExistence type="predicted"/>
<dbReference type="Pfam" id="PF13663">
    <property type="entry name" value="DUF4148"/>
    <property type="match status" value="1"/>
</dbReference>
<protein>
    <recommendedName>
        <fullName evidence="5">DUF4148 domain-containing protein</fullName>
    </recommendedName>
</protein>
<organism evidence="3 4">
    <name type="scientific">Pandoraea pneumonica</name>
    <dbReference type="NCBI Taxonomy" id="2508299"/>
    <lineage>
        <taxon>Bacteria</taxon>
        <taxon>Pseudomonadati</taxon>
        <taxon>Pseudomonadota</taxon>
        <taxon>Betaproteobacteria</taxon>
        <taxon>Burkholderiales</taxon>
        <taxon>Burkholderiaceae</taxon>
        <taxon>Pandoraea</taxon>
    </lineage>
</organism>
<keyword evidence="4" id="KW-1185">Reference proteome</keyword>
<name>A0A5E4SE41_9BURK</name>
<gene>
    <name evidence="3" type="ORF">PPN31114_00708</name>
</gene>
<reference evidence="3 4" key="1">
    <citation type="submission" date="2019-08" db="EMBL/GenBank/DDBJ databases">
        <authorList>
            <person name="Peeters C."/>
        </authorList>
    </citation>
    <scope>NUCLEOTIDE SEQUENCE [LARGE SCALE GENOMIC DNA]</scope>
    <source>
        <strain evidence="3 4">LMG 31114</strain>
    </source>
</reference>
<evidence type="ECO:0000256" key="2">
    <source>
        <dbReference type="SAM" id="SignalP"/>
    </source>
</evidence>
<feature type="chain" id="PRO_5022841520" description="DUF4148 domain-containing protein" evidence="2">
    <location>
        <begin position="27"/>
        <end position="112"/>
    </location>
</feature>
<dbReference type="GeneID" id="300402767"/>
<feature type="region of interest" description="Disordered" evidence="1">
    <location>
        <begin position="93"/>
        <end position="112"/>
    </location>
</feature>
<evidence type="ECO:0008006" key="5">
    <source>
        <dbReference type="Google" id="ProtNLM"/>
    </source>
</evidence>
<keyword evidence="2" id="KW-0732">Signal</keyword>
<feature type="signal peptide" evidence="2">
    <location>
        <begin position="1"/>
        <end position="26"/>
    </location>
</feature>
<dbReference type="OrthoDB" id="8943549at2"/>
<sequence length="112" mass="11978">MMKRALLISTFATLSASALMSMSAQATARYDNNMPPFESATGSTVARDDVAKQLNEAHANGVPVPTTLKALQATQSPSKMTREQVQKELEAAASQGLLNQPDSVYPKLPQVD</sequence>